<dbReference type="EMBL" id="AP012338">
    <property type="protein sequence ID" value="BAM02515.1"/>
    <property type="molecule type" value="Genomic_DNA"/>
</dbReference>
<proteinExistence type="predicted"/>
<protein>
    <submittedName>
        <fullName evidence="2">Uncharacterized protein</fullName>
    </submittedName>
</protein>
<gene>
    <name evidence="2" type="ordered locus">PSMK_03560</name>
</gene>
<evidence type="ECO:0000313" key="3">
    <source>
        <dbReference type="Proteomes" id="UP000007881"/>
    </source>
</evidence>
<sequence length="158" mass="16329">MDAAPPAPDDDALAAFLEKAAAFLPRVSGRLVVDGPLGRVTVQGLGDTVRIDLARVPELEEVRGVFARPPGPERAAPDGAQRPAGSKRAAAGRAREHTRRVASAMDAAGLTVEVRVGGDPLAVVGYHAEPGIVTRALGLGKVDLSGRTAFKLARDLLA</sequence>
<dbReference type="AlphaFoldDB" id="I0IB77"/>
<evidence type="ECO:0000313" key="2">
    <source>
        <dbReference type="EMBL" id="BAM02515.1"/>
    </source>
</evidence>
<dbReference type="KEGG" id="phm:PSMK_03560"/>
<name>I0IB77_PHYMF</name>
<feature type="compositionally biased region" description="Low complexity" evidence="1">
    <location>
        <begin position="82"/>
        <end position="92"/>
    </location>
</feature>
<dbReference type="Proteomes" id="UP000007881">
    <property type="component" value="Chromosome"/>
</dbReference>
<dbReference type="STRING" id="1142394.PSMK_03560"/>
<feature type="region of interest" description="Disordered" evidence="1">
    <location>
        <begin position="66"/>
        <end position="97"/>
    </location>
</feature>
<accession>I0IB77</accession>
<dbReference type="HOGENOM" id="CLU_1667767_0_0_0"/>
<evidence type="ECO:0000256" key="1">
    <source>
        <dbReference type="SAM" id="MobiDB-lite"/>
    </source>
</evidence>
<reference evidence="2 3" key="1">
    <citation type="submission" date="2012-02" db="EMBL/GenBank/DDBJ databases">
        <title>Complete genome sequence of Phycisphaera mikurensis NBRC 102666.</title>
        <authorList>
            <person name="Ankai A."/>
            <person name="Hosoyama A."/>
            <person name="Terui Y."/>
            <person name="Sekine M."/>
            <person name="Fukai R."/>
            <person name="Kato Y."/>
            <person name="Nakamura S."/>
            <person name="Yamada-Narita S."/>
            <person name="Kawakoshi A."/>
            <person name="Fukunaga Y."/>
            <person name="Yamazaki S."/>
            <person name="Fujita N."/>
        </authorList>
    </citation>
    <scope>NUCLEOTIDE SEQUENCE [LARGE SCALE GENOMIC DNA]</scope>
    <source>
        <strain evidence="3">NBRC 102666 / KCTC 22515 / FYK2301M01</strain>
    </source>
</reference>
<organism evidence="2 3">
    <name type="scientific">Phycisphaera mikurensis (strain NBRC 102666 / KCTC 22515 / FYK2301M01)</name>
    <dbReference type="NCBI Taxonomy" id="1142394"/>
    <lineage>
        <taxon>Bacteria</taxon>
        <taxon>Pseudomonadati</taxon>
        <taxon>Planctomycetota</taxon>
        <taxon>Phycisphaerae</taxon>
        <taxon>Phycisphaerales</taxon>
        <taxon>Phycisphaeraceae</taxon>
        <taxon>Phycisphaera</taxon>
    </lineage>
</organism>
<dbReference type="RefSeq" id="WP_014435735.1">
    <property type="nucleotide sequence ID" value="NC_017080.1"/>
</dbReference>
<keyword evidence="3" id="KW-1185">Reference proteome</keyword>